<accession>A0A1I2DCC9</accession>
<evidence type="ECO:0000313" key="3">
    <source>
        <dbReference type="Proteomes" id="UP000198896"/>
    </source>
</evidence>
<dbReference type="Proteomes" id="UP000198896">
    <property type="component" value="Unassembled WGS sequence"/>
</dbReference>
<sequence>MILAGSFAGAVEVAEQNCSEWLLAGNGEVFHAGELHEVAKEFDAETPLGEDEFLVVTDDGSIGLLFPNLKEPEMYFVSPQWAVVNILKEDPRKYIVPGDRAAAGTQTAGNVANSAPQNAAPAAKAFCKNCGAELKPGSRFCEHCGAKNAPEFCTNFGVKLEAGSQFCGNCGVRI</sequence>
<dbReference type="AlphaFoldDB" id="A0A1I2DCC9"/>
<dbReference type="Pfam" id="PF12773">
    <property type="entry name" value="DZR"/>
    <property type="match status" value="1"/>
</dbReference>
<dbReference type="STRING" id="1123323.SAMN05216245_1193"/>
<evidence type="ECO:0000313" key="2">
    <source>
        <dbReference type="EMBL" id="SFE77803.1"/>
    </source>
</evidence>
<name>A0A1I2DCC9_9FIRM</name>
<gene>
    <name evidence="2" type="ORF">SAMN05216245_1193</name>
</gene>
<dbReference type="OrthoDB" id="9764015at2"/>
<evidence type="ECO:0000259" key="1">
    <source>
        <dbReference type="Pfam" id="PF12773"/>
    </source>
</evidence>
<keyword evidence="3" id="KW-1185">Reference proteome</keyword>
<proteinExistence type="predicted"/>
<dbReference type="RefSeq" id="WP_093914095.1">
    <property type="nucleotide sequence ID" value="NZ_FONL01000019.1"/>
</dbReference>
<reference evidence="2 3" key="1">
    <citation type="submission" date="2016-10" db="EMBL/GenBank/DDBJ databases">
        <authorList>
            <person name="de Groot N.N."/>
        </authorList>
    </citation>
    <scope>NUCLEOTIDE SEQUENCE [LARGE SCALE GENOMIC DNA]</scope>
    <source>
        <strain evidence="2 3">DSM 9236</strain>
    </source>
</reference>
<organism evidence="2 3">
    <name type="scientific">Succiniclasticum ruminis DSM 9236</name>
    <dbReference type="NCBI Taxonomy" id="1123323"/>
    <lineage>
        <taxon>Bacteria</taxon>
        <taxon>Bacillati</taxon>
        <taxon>Bacillota</taxon>
        <taxon>Negativicutes</taxon>
        <taxon>Acidaminococcales</taxon>
        <taxon>Acidaminococcaceae</taxon>
        <taxon>Succiniclasticum</taxon>
    </lineage>
</organism>
<feature type="domain" description="DZANK-type" evidence="1">
    <location>
        <begin position="127"/>
        <end position="171"/>
    </location>
</feature>
<protein>
    <submittedName>
        <fullName evidence="2">Double zinc ribbon</fullName>
    </submittedName>
</protein>
<dbReference type="EMBL" id="FONL01000019">
    <property type="protein sequence ID" value="SFE77803.1"/>
    <property type="molecule type" value="Genomic_DNA"/>
</dbReference>
<dbReference type="InterPro" id="IPR025874">
    <property type="entry name" value="DZR"/>
</dbReference>